<evidence type="ECO:0000259" key="11">
    <source>
        <dbReference type="Pfam" id="PF04810"/>
    </source>
</evidence>
<protein>
    <submittedName>
        <fullName evidence="15">Sec24-related protein</fullName>
    </submittedName>
</protein>
<evidence type="ECO:0000256" key="4">
    <source>
        <dbReference type="ARBA" id="ARBA00022448"/>
    </source>
</evidence>
<dbReference type="Pfam" id="PF04811">
    <property type="entry name" value="Sec23_trunk"/>
    <property type="match status" value="2"/>
</dbReference>
<dbReference type="PANTHER" id="PTHR13803:SF39">
    <property type="entry name" value="SECRETORY 24AB, ISOFORM A"/>
    <property type="match status" value="1"/>
</dbReference>
<evidence type="ECO:0000259" key="12">
    <source>
        <dbReference type="Pfam" id="PF04811"/>
    </source>
</evidence>
<sequence>MARYQIPSFLENPNVPQPSEVTQPTFSINSQTNPKNPRFTNEEIKKKSANKSYIYTNFSVFPSSVGLSLQTKAPLCVSVEPFAEKKQGSKLGEVPVVDLFKKQNCIRCKECSAYISSFCQFIDQGKLWVCAMCGKLNTLPLWYYSPLRSNGIREDIQGRSELASGVYEFLPVEDFMNRDPIMPVYFFLLDVTRESTQSGRLVAIAEQLRAILGSGQLFGQGHARIGFLTFDSTVHVWSFNPEKEKPHMLVLSDFDDFYLPCPLKHILISPNSQKEMIFQFLDSLPAMFLQGQSQKNEFNTKKDHNTNDNNNNNNNNNNKENNNKNNNNNLNNNNINNNNTNLNNQSTFEEQDSAFSLALQMSYLIMSSTGGKIMLTLTSRPSLGKFALKNRLSDYKKKDQKKMPSLLSPIQNTGSGLSYRDMAVNFNNKQISVDIFFFPQGYFDIATIGSLARYTSGEVFYYRDYDHSHPKNGAKRAFKRDLAYVLKRFSTWESVMRSRVCKEFQISRIYGNFMLSSSKLLKAPNISPDDSFLFQIDLGSNLSSDRPFLIQTAIVYTDEKQQRRVRVLTSAIPTTSNLFEVFESLNCEILFNYQVRNSIEIGLKEPLLTIRQRLLTFCIEFLKGVYRLTEGKSYLKSSIEQGGQALILPSSLTLMPLFTLGLIKNLMFDGSPKINIDERAFHFLHYRSRSYHDTTSLLCPPFYRIDQLDPNSNQPEFPSRLPLNYQNLKKDGLYIFTNGLELYIYIGQQSNKYTLSQLFGIDNVFNIPSKDLFLPKLENKYNILIRQFVKSLNNQFSRNLVTRVIKQGEIEQETVFRWLIEDRTQINDSFSKFNKSLLKKFQNLSYY</sequence>
<feature type="region of interest" description="Disordered" evidence="10">
    <location>
        <begin position="298"/>
        <end position="345"/>
    </location>
</feature>
<evidence type="ECO:0000256" key="8">
    <source>
        <dbReference type="ARBA" id="ARBA00023034"/>
    </source>
</evidence>
<dbReference type="EMBL" id="JANTQA010000048">
    <property type="protein sequence ID" value="KAJ3431185.1"/>
    <property type="molecule type" value="Genomic_DNA"/>
</dbReference>
<evidence type="ECO:0000259" key="13">
    <source>
        <dbReference type="Pfam" id="PF04815"/>
    </source>
</evidence>
<dbReference type="InterPro" id="IPR050550">
    <property type="entry name" value="SEC23_SEC24_subfamily"/>
</dbReference>
<keyword evidence="8" id="KW-0333">Golgi apparatus</keyword>
<evidence type="ECO:0000256" key="2">
    <source>
        <dbReference type="ARBA" id="ARBA00004586"/>
    </source>
</evidence>
<dbReference type="SUPFAM" id="SSF82754">
    <property type="entry name" value="C-terminal, gelsolin-like domain of Sec23/24"/>
    <property type="match status" value="1"/>
</dbReference>
<comment type="similarity">
    <text evidence="3">Belongs to the SEC23/SEC24 family. SEC24 subfamily.</text>
</comment>
<feature type="compositionally biased region" description="Low complexity" evidence="10">
    <location>
        <begin position="307"/>
        <end position="344"/>
    </location>
</feature>
<evidence type="ECO:0000256" key="3">
    <source>
        <dbReference type="ARBA" id="ARBA00008334"/>
    </source>
</evidence>
<feature type="domain" description="Sec23/Sec24 beta-sandwich" evidence="14">
    <location>
        <begin position="492"/>
        <end position="575"/>
    </location>
</feature>
<feature type="domain" description="Zinc finger Sec23/Sec24-type" evidence="11">
    <location>
        <begin position="106"/>
        <end position="143"/>
    </location>
</feature>
<evidence type="ECO:0000256" key="1">
    <source>
        <dbReference type="ARBA" id="ARBA00004394"/>
    </source>
</evidence>
<evidence type="ECO:0000256" key="6">
    <source>
        <dbReference type="ARBA" id="ARBA00022892"/>
    </source>
</evidence>
<evidence type="ECO:0000256" key="10">
    <source>
        <dbReference type="SAM" id="MobiDB-lite"/>
    </source>
</evidence>
<dbReference type="GO" id="GO:0008270">
    <property type="term" value="F:zinc ion binding"/>
    <property type="evidence" value="ECO:0007669"/>
    <property type="project" value="InterPro"/>
</dbReference>
<keyword evidence="5" id="KW-0256">Endoplasmic reticulum</keyword>
<reference evidence="15" key="1">
    <citation type="submission" date="2022-08" db="EMBL/GenBank/DDBJ databases">
        <title>Novel sulphate-reducing endosymbionts in the free-living metamonad Anaeramoeba.</title>
        <authorList>
            <person name="Jerlstrom-Hultqvist J."/>
            <person name="Cepicka I."/>
            <person name="Gallot-Lavallee L."/>
            <person name="Salas-Leiva D."/>
            <person name="Curtis B.A."/>
            <person name="Zahonova K."/>
            <person name="Pipaliya S."/>
            <person name="Dacks J."/>
            <person name="Roger A.J."/>
        </authorList>
    </citation>
    <scope>NUCLEOTIDE SEQUENCE</scope>
    <source>
        <strain evidence="15">Busselton2</strain>
    </source>
</reference>
<dbReference type="InterPro" id="IPR006895">
    <property type="entry name" value="Znf_Sec23_Sec24"/>
</dbReference>
<dbReference type="InterPro" id="IPR029006">
    <property type="entry name" value="ADF-H/Gelsolin-like_dom_sf"/>
</dbReference>
<dbReference type="GO" id="GO:0000139">
    <property type="term" value="C:Golgi membrane"/>
    <property type="evidence" value="ECO:0007669"/>
    <property type="project" value="UniProtKB-SubCell"/>
</dbReference>
<dbReference type="GO" id="GO:0070971">
    <property type="term" value="C:endoplasmic reticulum exit site"/>
    <property type="evidence" value="ECO:0007669"/>
    <property type="project" value="TreeGrafter"/>
</dbReference>
<dbReference type="Gene3D" id="3.40.50.410">
    <property type="entry name" value="von Willebrand factor, type A domain"/>
    <property type="match status" value="1"/>
</dbReference>
<evidence type="ECO:0000313" key="15">
    <source>
        <dbReference type="EMBL" id="KAJ3431185.1"/>
    </source>
</evidence>
<keyword evidence="4" id="KW-0813">Transport</keyword>
<dbReference type="Proteomes" id="UP001146793">
    <property type="component" value="Unassembled WGS sequence"/>
</dbReference>
<dbReference type="SUPFAM" id="SSF81811">
    <property type="entry name" value="Helical domain of Sec23/24"/>
    <property type="match status" value="1"/>
</dbReference>
<dbReference type="InterPro" id="IPR036174">
    <property type="entry name" value="Znf_Sec23_Sec24_sf"/>
</dbReference>
<dbReference type="Pfam" id="PF04815">
    <property type="entry name" value="Sec23_helical"/>
    <property type="match status" value="1"/>
</dbReference>
<dbReference type="InterPro" id="IPR006896">
    <property type="entry name" value="Sec23/24_trunk_dom"/>
</dbReference>
<evidence type="ECO:0000256" key="7">
    <source>
        <dbReference type="ARBA" id="ARBA00022927"/>
    </source>
</evidence>
<dbReference type="GO" id="GO:0030127">
    <property type="term" value="C:COPII vesicle coat"/>
    <property type="evidence" value="ECO:0007669"/>
    <property type="project" value="InterPro"/>
</dbReference>
<name>A0AAV7YTE5_9EUKA</name>
<dbReference type="SUPFAM" id="SSF82919">
    <property type="entry name" value="Zn-finger domain of Sec23/24"/>
    <property type="match status" value="1"/>
</dbReference>
<dbReference type="GO" id="GO:0006886">
    <property type="term" value="P:intracellular protein transport"/>
    <property type="evidence" value="ECO:0007669"/>
    <property type="project" value="InterPro"/>
</dbReference>
<keyword evidence="6" id="KW-0931">ER-Golgi transport</keyword>
<dbReference type="AlphaFoldDB" id="A0AAV7YTE5"/>
<dbReference type="Pfam" id="PF08033">
    <property type="entry name" value="Sec23_BS"/>
    <property type="match status" value="1"/>
</dbReference>
<dbReference type="InterPro" id="IPR006900">
    <property type="entry name" value="Sec23/24_helical_dom"/>
</dbReference>
<feature type="region of interest" description="Disordered" evidence="10">
    <location>
        <begin position="11"/>
        <end position="38"/>
    </location>
</feature>
<proteinExistence type="inferred from homology"/>
<dbReference type="GO" id="GO:0005789">
    <property type="term" value="C:endoplasmic reticulum membrane"/>
    <property type="evidence" value="ECO:0007669"/>
    <property type="project" value="UniProtKB-SubCell"/>
</dbReference>
<feature type="domain" description="Sec23/Sec24 trunk" evidence="12">
    <location>
        <begin position="182"/>
        <end position="295"/>
    </location>
</feature>
<dbReference type="InterPro" id="IPR012990">
    <property type="entry name" value="Beta-sandwich_Sec23_24"/>
</dbReference>
<dbReference type="Gene3D" id="2.30.30.380">
    <property type="entry name" value="Zn-finger domain of Sec23/24"/>
    <property type="match status" value="1"/>
</dbReference>
<dbReference type="SUPFAM" id="SSF53300">
    <property type="entry name" value="vWA-like"/>
    <property type="match status" value="2"/>
</dbReference>
<dbReference type="InterPro" id="IPR036465">
    <property type="entry name" value="vWFA_dom_sf"/>
</dbReference>
<organism evidence="15 16">
    <name type="scientific">Anaeramoeba flamelloides</name>
    <dbReference type="NCBI Taxonomy" id="1746091"/>
    <lineage>
        <taxon>Eukaryota</taxon>
        <taxon>Metamonada</taxon>
        <taxon>Anaeramoebidae</taxon>
        <taxon>Anaeramoeba</taxon>
    </lineage>
</organism>
<dbReference type="Gene3D" id="3.40.20.10">
    <property type="entry name" value="Severin"/>
    <property type="match status" value="1"/>
</dbReference>
<comment type="caution">
    <text evidence="15">The sequence shown here is derived from an EMBL/GenBank/DDBJ whole genome shotgun (WGS) entry which is preliminary data.</text>
</comment>
<feature type="compositionally biased region" description="Polar residues" evidence="10">
    <location>
        <begin position="17"/>
        <end position="38"/>
    </location>
</feature>
<evidence type="ECO:0000256" key="5">
    <source>
        <dbReference type="ARBA" id="ARBA00022824"/>
    </source>
</evidence>
<dbReference type="Pfam" id="PF04810">
    <property type="entry name" value="zf-Sec23_Sec24"/>
    <property type="match status" value="1"/>
</dbReference>
<dbReference type="InterPro" id="IPR036180">
    <property type="entry name" value="Gelsolin-like_dom_sf"/>
</dbReference>
<dbReference type="SUPFAM" id="SSF81995">
    <property type="entry name" value="beta-sandwich domain of Sec23/24"/>
    <property type="match status" value="1"/>
</dbReference>
<evidence type="ECO:0000259" key="14">
    <source>
        <dbReference type="Pfam" id="PF08033"/>
    </source>
</evidence>
<evidence type="ECO:0000313" key="16">
    <source>
        <dbReference type="Proteomes" id="UP001146793"/>
    </source>
</evidence>
<keyword evidence="7" id="KW-0653">Protein transport</keyword>
<dbReference type="GO" id="GO:0000149">
    <property type="term" value="F:SNARE binding"/>
    <property type="evidence" value="ECO:0007669"/>
    <property type="project" value="TreeGrafter"/>
</dbReference>
<dbReference type="GO" id="GO:0090110">
    <property type="term" value="P:COPII-coated vesicle cargo loading"/>
    <property type="evidence" value="ECO:0007669"/>
    <property type="project" value="TreeGrafter"/>
</dbReference>
<feature type="domain" description="Sec23/Sec24 helical" evidence="13">
    <location>
        <begin position="588"/>
        <end position="689"/>
    </location>
</feature>
<accession>A0AAV7YTE5</accession>
<dbReference type="InterPro" id="IPR036175">
    <property type="entry name" value="Sec23/24_helical_dom_sf"/>
</dbReference>
<keyword evidence="9" id="KW-0472">Membrane</keyword>
<feature type="domain" description="Sec23/Sec24 trunk" evidence="12">
    <location>
        <begin position="347"/>
        <end position="481"/>
    </location>
</feature>
<dbReference type="Gene3D" id="1.20.120.730">
    <property type="entry name" value="Sec23/Sec24 helical domain"/>
    <property type="match status" value="1"/>
</dbReference>
<gene>
    <name evidence="15" type="ORF">M0812_02861</name>
</gene>
<comment type="subcellular location">
    <subcellularLocation>
        <location evidence="2">Endoplasmic reticulum membrane</location>
    </subcellularLocation>
    <subcellularLocation>
        <location evidence="1">Golgi apparatus membrane</location>
    </subcellularLocation>
</comment>
<dbReference type="PANTHER" id="PTHR13803">
    <property type="entry name" value="SEC24-RELATED PROTEIN"/>
    <property type="match status" value="1"/>
</dbReference>
<evidence type="ECO:0000256" key="9">
    <source>
        <dbReference type="ARBA" id="ARBA00023136"/>
    </source>
</evidence>